<feature type="region of interest" description="Disordered" evidence="1">
    <location>
        <begin position="1"/>
        <end position="47"/>
    </location>
</feature>
<accession>A0A7J0H4S7</accession>
<feature type="region of interest" description="Disordered" evidence="1">
    <location>
        <begin position="115"/>
        <end position="145"/>
    </location>
</feature>
<evidence type="ECO:0000313" key="3">
    <source>
        <dbReference type="Proteomes" id="UP000585474"/>
    </source>
</evidence>
<dbReference type="OrthoDB" id="693822at2759"/>
<name>A0A7J0H4S7_9ERIC</name>
<feature type="compositionally biased region" description="Low complexity" evidence="1">
    <location>
        <begin position="10"/>
        <end position="32"/>
    </location>
</feature>
<dbReference type="PANTHER" id="PTHR33095">
    <property type="entry name" value="OS07G0619500 PROTEIN"/>
    <property type="match status" value="1"/>
</dbReference>
<comment type="caution">
    <text evidence="2">The sequence shown here is derived from an EMBL/GenBank/DDBJ whole genome shotgun (WGS) entry which is preliminary data.</text>
</comment>
<keyword evidence="3" id="KW-1185">Reference proteome</keyword>
<protein>
    <submittedName>
        <fullName evidence="2">Uncharacterized protein</fullName>
    </submittedName>
</protein>
<dbReference type="Pfam" id="PF07816">
    <property type="entry name" value="DUF1645"/>
    <property type="match status" value="1"/>
</dbReference>
<feature type="compositionally biased region" description="Low complexity" evidence="1">
    <location>
        <begin position="131"/>
        <end position="145"/>
    </location>
</feature>
<feature type="region of interest" description="Disordered" evidence="1">
    <location>
        <begin position="220"/>
        <end position="246"/>
    </location>
</feature>
<dbReference type="InterPro" id="IPR012442">
    <property type="entry name" value="DUF1645_plant"/>
</dbReference>
<organism evidence="2 3">
    <name type="scientific">Actinidia rufa</name>
    <dbReference type="NCBI Taxonomy" id="165716"/>
    <lineage>
        <taxon>Eukaryota</taxon>
        <taxon>Viridiplantae</taxon>
        <taxon>Streptophyta</taxon>
        <taxon>Embryophyta</taxon>
        <taxon>Tracheophyta</taxon>
        <taxon>Spermatophyta</taxon>
        <taxon>Magnoliopsida</taxon>
        <taxon>eudicotyledons</taxon>
        <taxon>Gunneridae</taxon>
        <taxon>Pentapetalae</taxon>
        <taxon>asterids</taxon>
        <taxon>Ericales</taxon>
        <taxon>Actinidiaceae</taxon>
        <taxon>Actinidia</taxon>
    </lineage>
</organism>
<sequence length="445" mass="50267">METTQGFNDSLYVSAPTSPSSSSSLNSMQFYSAPTSPTRKTANGSLDYENEDLNSNFIEFEFDTSKKFRLEGINFGRRQSFGYLLGDQKQQEEEGLTRPTMAFADELFSNGQVMPLKHPPRLRSPSGVYQSSTTSSPRSPGSGLRIPFPHRSKWNDEFDPFAAALENVKDEKRGKSHHKRAHSLSPFRTTTPQWSNDSGMWNQHKRKQGGPLVPMQHQMGPNQNGLMESKGSSKDLLSPKSSVPLSQQTRNQMMRQNLEIQKFRGKIGWLGDHSHRGIENFGDRGSYERWYGGQNKVIAPQMDLSPVGPTKHQGLPFGSRVRPVKVVHEGTTIKPDSTTIPGLMEKNEEDKTEASGAETRKKRLKVYFVRYASFGRENKNKNKVTLKGQISALWKRWSFKLKENGQSNTVKKVYGEPKMALTPYRPSLGLCLSFRMESRTNTYSP</sequence>
<evidence type="ECO:0000313" key="2">
    <source>
        <dbReference type="EMBL" id="GFZ18097.1"/>
    </source>
</evidence>
<dbReference type="PANTHER" id="PTHR33095:SF47">
    <property type="entry name" value="AR781"/>
    <property type="match status" value="1"/>
</dbReference>
<reference evidence="2 3" key="1">
    <citation type="submission" date="2019-07" db="EMBL/GenBank/DDBJ databases">
        <title>De Novo Assembly of kiwifruit Actinidia rufa.</title>
        <authorList>
            <person name="Sugita-Konishi S."/>
            <person name="Sato K."/>
            <person name="Mori E."/>
            <person name="Abe Y."/>
            <person name="Kisaki G."/>
            <person name="Hamano K."/>
            <person name="Suezawa K."/>
            <person name="Otani M."/>
            <person name="Fukuda T."/>
            <person name="Manabe T."/>
            <person name="Gomi K."/>
            <person name="Tabuchi M."/>
            <person name="Akimitsu K."/>
            <person name="Kataoka I."/>
        </authorList>
    </citation>
    <scope>NUCLEOTIDE SEQUENCE [LARGE SCALE GENOMIC DNA]</scope>
    <source>
        <strain evidence="3">cv. Fuchu</strain>
    </source>
</reference>
<dbReference type="Proteomes" id="UP000585474">
    <property type="component" value="Unassembled WGS sequence"/>
</dbReference>
<dbReference type="EMBL" id="BJWL01000026">
    <property type="protein sequence ID" value="GFZ18097.1"/>
    <property type="molecule type" value="Genomic_DNA"/>
</dbReference>
<evidence type="ECO:0000256" key="1">
    <source>
        <dbReference type="SAM" id="MobiDB-lite"/>
    </source>
</evidence>
<gene>
    <name evidence="2" type="ORF">Acr_26g0013660</name>
</gene>
<feature type="region of interest" description="Disordered" evidence="1">
    <location>
        <begin position="332"/>
        <end position="357"/>
    </location>
</feature>
<feature type="compositionally biased region" description="Polar residues" evidence="1">
    <location>
        <begin position="33"/>
        <end position="44"/>
    </location>
</feature>
<dbReference type="AlphaFoldDB" id="A0A7J0H4S7"/>
<feature type="compositionally biased region" description="Polar residues" evidence="1">
    <location>
        <begin position="186"/>
        <end position="196"/>
    </location>
</feature>
<feature type="region of interest" description="Disordered" evidence="1">
    <location>
        <begin position="170"/>
        <end position="196"/>
    </location>
</feature>
<proteinExistence type="predicted"/>